<gene>
    <name evidence="2" type="ORF">SAMN04488135_102554</name>
</gene>
<keyword evidence="3" id="KW-1185">Reference proteome</keyword>
<dbReference type="EMBL" id="FQXE01000002">
    <property type="protein sequence ID" value="SHH24748.1"/>
    <property type="molecule type" value="Genomic_DNA"/>
</dbReference>
<sequence>MSGRVSRLCIAAFETKKPGIAVSALSCPPAAAPHGGQGGSGAAISQAGGGSGHPTRYGR</sequence>
<accession>A0A1M5REW4</accession>
<dbReference type="STRING" id="658167.SAMN04488135_102554"/>
<protein>
    <submittedName>
        <fullName evidence="2">Uncharacterized protein</fullName>
    </submittedName>
</protein>
<dbReference type="AlphaFoldDB" id="A0A1M5REW4"/>
<dbReference type="RefSeq" id="WP_178372272.1">
    <property type="nucleotide sequence ID" value="NZ_FQXE01000002.1"/>
</dbReference>
<evidence type="ECO:0000256" key="1">
    <source>
        <dbReference type="SAM" id="MobiDB-lite"/>
    </source>
</evidence>
<dbReference type="Proteomes" id="UP000184226">
    <property type="component" value="Unassembled WGS sequence"/>
</dbReference>
<evidence type="ECO:0000313" key="2">
    <source>
        <dbReference type="EMBL" id="SHH24748.1"/>
    </source>
</evidence>
<organism evidence="2 3">
    <name type="scientific">Pollutimonas bauzanensis</name>
    <dbReference type="NCBI Taxonomy" id="658167"/>
    <lineage>
        <taxon>Bacteria</taxon>
        <taxon>Pseudomonadati</taxon>
        <taxon>Pseudomonadota</taxon>
        <taxon>Betaproteobacteria</taxon>
        <taxon>Burkholderiales</taxon>
        <taxon>Alcaligenaceae</taxon>
        <taxon>Pollutimonas</taxon>
    </lineage>
</organism>
<proteinExistence type="predicted"/>
<feature type="region of interest" description="Disordered" evidence="1">
    <location>
        <begin position="29"/>
        <end position="59"/>
    </location>
</feature>
<reference evidence="2 3" key="1">
    <citation type="submission" date="2016-11" db="EMBL/GenBank/DDBJ databases">
        <authorList>
            <person name="Jaros S."/>
            <person name="Januszkiewicz K."/>
            <person name="Wedrychowicz H."/>
        </authorList>
    </citation>
    <scope>NUCLEOTIDE SEQUENCE [LARGE SCALE GENOMIC DNA]</scope>
    <source>
        <strain evidence="2 3">CGMCC 1.10190</strain>
    </source>
</reference>
<evidence type="ECO:0000313" key="3">
    <source>
        <dbReference type="Proteomes" id="UP000184226"/>
    </source>
</evidence>
<feature type="compositionally biased region" description="Gly residues" evidence="1">
    <location>
        <begin position="35"/>
        <end position="52"/>
    </location>
</feature>
<name>A0A1M5REW4_9BURK</name>